<reference evidence="3 4" key="1">
    <citation type="submission" date="2015-12" db="EMBL/GenBank/DDBJ databases">
        <title>The genome of Folsomia candida.</title>
        <authorList>
            <person name="Faddeeva A."/>
            <person name="Derks M.F."/>
            <person name="Anvar Y."/>
            <person name="Smit S."/>
            <person name="Van Straalen N."/>
            <person name="Roelofs D."/>
        </authorList>
    </citation>
    <scope>NUCLEOTIDE SEQUENCE [LARGE SCALE GENOMIC DNA]</scope>
    <source>
        <strain evidence="3 4">VU population</strain>
        <tissue evidence="3">Whole body</tissue>
    </source>
</reference>
<dbReference type="Proteomes" id="UP000198287">
    <property type="component" value="Unassembled WGS sequence"/>
</dbReference>
<organism evidence="3 4">
    <name type="scientific">Folsomia candida</name>
    <name type="common">Springtail</name>
    <dbReference type="NCBI Taxonomy" id="158441"/>
    <lineage>
        <taxon>Eukaryota</taxon>
        <taxon>Metazoa</taxon>
        <taxon>Ecdysozoa</taxon>
        <taxon>Arthropoda</taxon>
        <taxon>Hexapoda</taxon>
        <taxon>Collembola</taxon>
        <taxon>Entomobryomorpha</taxon>
        <taxon>Isotomoidea</taxon>
        <taxon>Isotomidae</taxon>
        <taxon>Proisotominae</taxon>
        <taxon>Folsomia</taxon>
    </lineage>
</organism>
<feature type="transmembrane region" description="Helical" evidence="2">
    <location>
        <begin position="74"/>
        <end position="94"/>
    </location>
</feature>
<feature type="transmembrane region" description="Helical" evidence="2">
    <location>
        <begin position="49"/>
        <end position="68"/>
    </location>
</feature>
<evidence type="ECO:0000256" key="2">
    <source>
        <dbReference type="SAM" id="Phobius"/>
    </source>
</evidence>
<protein>
    <submittedName>
        <fullName evidence="3">Protein piccolo</fullName>
    </submittedName>
</protein>
<keyword evidence="4" id="KW-1185">Reference proteome</keyword>
<evidence type="ECO:0000313" key="4">
    <source>
        <dbReference type="Proteomes" id="UP000198287"/>
    </source>
</evidence>
<feature type="region of interest" description="Disordered" evidence="1">
    <location>
        <begin position="381"/>
        <end position="403"/>
    </location>
</feature>
<feature type="transmembrane region" description="Helical" evidence="2">
    <location>
        <begin position="18"/>
        <end position="37"/>
    </location>
</feature>
<feature type="transmembrane region" description="Helical" evidence="2">
    <location>
        <begin position="233"/>
        <end position="251"/>
    </location>
</feature>
<feature type="compositionally biased region" description="Polar residues" evidence="1">
    <location>
        <begin position="381"/>
        <end position="397"/>
    </location>
</feature>
<feature type="transmembrane region" description="Helical" evidence="2">
    <location>
        <begin position="294"/>
        <end position="315"/>
    </location>
</feature>
<evidence type="ECO:0000256" key="1">
    <source>
        <dbReference type="SAM" id="MobiDB-lite"/>
    </source>
</evidence>
<name>A0A226CY76_FOLCA</name>
<keyword evidence="2" id="KW-0472">Membrane</keyword>
<evidence type="ECO:0000313" key="3">
    <source>
        <dbReference type="EMBL" id="OXA37939.1"/>
    </source>
</evidence>
<proteinExistence type="predicted"/>
<feature type="transmembrane region" description="Helical" evidence="2">
    <location>
        <begin position="321"/>
        <end position="344"/>
    </location>
</feature>
<dbReference type="AlphaFoldDB" id="A0A226CY76"/>
<keyword evidence="2" id="KW-1133">Transmembrane helix</keyword>
<keyword evidence="2" id="KW-0812">Transmembrane</keyword>
<gene>
    <name evidence="3" type="ORF">Fcan01_27301</name>
</gene>
<comment type="caution">
    <text evidence="3">The sequence shown here is derived from an EMBL/GenBank/DDBJ whole genome shotgun (WGS) entry which is preliminary data.</text>
</comment>
<feature type="transmembrane region" description="Helical" evidence="2">
    <location>
        <begin position="257"/>
        <end position="282"/>
    </location>
</feature>
<sequence length="403" mass="44648">MGVFAKRELSPEERAPHVIMGIICIFMLITAIILLTGVNNRSIAACRTWFIATLIYDILHFGSSIYAVVKTDTYYLLVAVLLGIILSWYLLYVVNCFIDEIRLYPLGIPAGMAGGGGGGMMISPQPSYYQPAYPTVNYSQANVNYPQYQQSAFAQPQYPPQFGQNLQYPAQSGQNLQYPQQPEVNTGTTPANVNCPQYQQSAFGQPQYPPQFGQNLQQPEVNTGTTPVPSGTAVTNALLALLYIFLGSQIFKPVLTQAIAFLVLAIICVIMLITDIVLLIGVNKKYLRIGHCKTWLISNIFLDISYFGCSTYQIVDSGKYYWMMIVLLWVLLHVTLLYAVYCFIQEIRQYPLGIPAEIEGEDAEEPANSNVNSSQALFAQSQKTGSQNGNNANTRTSVEFGVN</sequence>
<dbReference type="EMBL" id="LNIX01000050">
    <property type="protein sequence ID" value="OXA37939.1"/>
    <property type="molecule type" value="Genomic_DNA"/>
</dbReference>
<accession>A0A226CY76</accession>